<dbReference type="EMBL" id="AXZL01000076">
    <property type="protein sequence ID" value="ESE39817.1"/>
    <property type="molecule type" value="Genomic_DNA"/>
</dbReference>
<evidence type="ECO:0000313" key="2">
    <source>
        <dbReference type="EMBL" id="ESE39817.1"/>
    </source>
</evidence>
<proteinExistence type="predicted"/>
<name>A0ABP2Z0N2_9GAMM</name>
<gene>
    <name evidence="2" type="ORF">SHD_4026</name>
</gene>
<dbReference type="Gene3D" id="2.30.110.10">
    <property type="entry name" value="Electron Transport, Fmn-binding Protein, Chain A"/>
    <property type="match status" value="1"/>
</dbReference>
<dbReference type="PANTHER" id="PTHR43812:SF2">
    <property type="entry name" value="FLAVIN REDUCTASE LIKE DOMAIN-CONTAINING PROTEIN"/>
    <property type="match status" value="1"/>
</dbReference>
<dbReference type="Proteomes" id="UP000017548">
    <property type="component" value="Unassembled WGS sequence"/>
</dbReference>
<evidence type="ECO:0000313" key="3">
    <source>
        <dbReference type="Proteomes" id="UP000017548"/>
    </source>
</evidence>
<dbReference type="Pfam" id="PF01613">
    <property type="entry name" value="Flavin_Reduct"/>
    <property type="match status" value="1"/>
</dbReference>
<evidence type="ECO:0000259" key="1">
    <source>
        <dbReference type="SMART" id="SM00903"/>
    </source>
</evidence>
<comment type="caution">
    <text evidence="2">The sequence shown here is derived from an EMBL/GenBank/DDBJ whole genome shotgun (WGS) entry which is preliminary data.</text>
</comment>
<keyword evidence="3" id="KW-1185">Reference proteome</keyword>
<dbReference type="InterPro" id="IPR002563">
    <property type="entry name" value="Flavin_Rdtase-like_dom"/>
</dbReference>
<sequence length="227" mass="24855">MNSISGCYALLGTNRQGKKMTTERYFYEPSKGHGLSHDPLNAIVAPRPIGWISSRSAQGQRNLAPYSFFNCFNYKPPIIGFASTGWKDSVANIVDTGEFVWNLTTRSLAEKMNQTSAMLPRGEDEFAFAGLTPKAGTIVQAELVAESPVNFECKLSQCIQLTAANGDKIDTWLVLGEVVAVHIAKHLLNNDGVYQTALAEPVLRAGGPSAYYGISEDLRFDLHRPQV</sequence>
<dbReference type="SMART" id="SM00903">
    <property type="entry name" value="Flavin_Reduct"/>
    <property type="match status" value="1"/>
</dbReference>
<organism evidence="2 3">
    <name type="scientific">Shewanella decolorationis S12</name>
    <dbReference type="NCBI Taxonomy" id="1353536"/>
    <lineage>
        <taxon>Bacteria</taxon>
        <taxon>Pseudomonadati</taxon>
        <taxon>Pseudomonadota</taxon>
        <taxon>Gammaproteobacteria</taxon>
        <taxon>Alteromonadales</taxon>
        <taxon>Shewanellaceae</taxon>
        <taxon>Shewanella</taxon>
    </lineage>
</organism>
<dbReference type="PANTHER" id="PTHR43812">
    <property type="entry name" value="BLR2425 PROTEIN"/>
    <property type="match status" value="1"/>
</dbReference>
<protein>
    <submittedName>
        <fullName evidence="2">Flavoprotein oxygenase</fullName>
    </submittedName>
</protein>
<feature type="domain" description="Flavin reductase like" evidence="1">
    <location>
        <begin position="42"/>
        <end position="196"/>
    </location>
</feature>
<dbReference type="InterPro" id="IPR012349">
    <property type="entry name" value="Split_barrel_FMN-bd"/>
</dbReference>
<dbReference type="SUPFAM" id="SSF50475">
    <property type="entry name" value="FMN-binding split barrel"/>
    <property type="match status" value="1"/>
</dbReference>
<accession>A0ABP2Z0N2</accession>
<reference evidence="2 3" key="1">
    <citation type="journal article" date="2013" name="Genome Announc.">
        <title>Draft Genome Sequence of Shewanella decolorationis S12, a Dye-Degrading Bacterium Isolated from a Wastewater Treatment Plant.</title>
        <authorList>
            <person name="Xu M."/>
            <person name="Fang Y."/>
            <person name="Liu J."/>
            <person name="Chen X."/>
            <person name="Sun G."/>
            <person name="Guo J."/>
            <person name="Hua Z."/>
            <person name="Tu Q."/>
            <person name="Wu L."/>
            <person name="Zhou J."/>
            <person name="Liu X."/>
        </authorList>
    </citation>
    <scope>NUCLEOTIDE SEQUENCE [LARGE SCALE GENOMIC DNA]</scope>
    <source>
        <strain evidence="2 3">S12</strain>
    </source>
</reference>